<dbReference type="Pfam" id="PF18879">
    <property type="entry name" value="EspA_EspE"/>
    <property type="match status" value="1"/>
</dbReference>
<evidence type="ECO:0000259" key="2">
    <source>
        <dbReference type="Pfam" id="PF18879"/>
    </source>
</evidence>
<dbReference type="EMBL" id="CP012150">
    <property type="protein sequence ID" value="AKS35984.1"/>
    <property type="molecule type" value="Genomic_DNA"/>
</dbReference>
<accession>A0A0K0XEZ4</accession>
<feature type="region of interest" description="Disordered" evidence="1">
    <location>
        <begin position="1"/>
        <end position="66"/>
    </location>
</feature>
<name>A0A0K0XEZ4_MYCGD</name>
<evidence type="ECO:0000313" key="4">
    <source>
        <dbReference type="Proteomes" id="UP000062255"/>
    </source>
</evidence>
<organism evidence="3 4">
    <name type="scientific">Mycolicibacterium goodii</name>
    <name type="common">Mycobacterium goodii</name>
    <dbReference type="NCBI Taxonomy" id="134601"/>
    <lineage>
        <taxon>Bacteria</taxon>
        <taxon>Bacillati</taxon>
        <taxon>Actinomycetota</taxon>
        <taxon>Actinomycetes</taxon>
        <taxon>Mycobacteriales</taxon>
        <taxon>Mycobacteriaceae</taxon>
        <taxon>Mycolicibacterium</taxon>
    </lineage>
</organism>
<feature type="compositionally biased region" description="Basic and acidic residues" evidence="1">
    <location>
        <begin position="53"/>
        <end position="66"/>
    </location>
</feature>
<evidence type="ECO:0000313" key="3">
    <source>
        <dbReference type="EMBL" id="AKS35984.1"/>
    </source>
</evidence>
<proteinExistence type="predicted"/>
<dbReference type="InterPro" id="IPR043796">
    <property type="entry name" value="ESX-1_EspA/EspE-like"/>
</dbReference>
<gene>
    <name evidence="3" type="ORF">AFA91_01020</name>
</gene>
<dbReference type="Proteomes" id="UP000062255">
    <property type="component" value="Chromosome"/>
</dbReference>
<dbReference type="KEGG" id="mgo:AFA91_01020"/>
<dbReference type="PATRIC" id="fig|134601.6.peg.216"/>
<evidence type="ECO:0000256" key="1">
    <source>
        <dbReference type="SAM" id="MobiDB-lite"/>
    </source>
</evidence>
<dbReference type="AlphaFoldDB" id="A0A0K0XEZ4"/>
<protein>
    <recommendedName>
        <fullName evidence="2">ESX-1 secretion-associated protein EspA/EspE-like domain-containing protein</fullName>
    </recommendedName>
</protein>
<dbReference type="STRING" id="134601.AFA91_01020"/>
<sequence length="166" mass="17874">MMGMSNTCGFGEPDKGGRFEQGADGFQHLAEALTSTVPPDTWEGESSDTYGTRNDEQLRRATRMAEADRSVKEALEDQARQIDVTRKMLDRCQTVLGLSIPAAIALNAVPGWGQAASLAFQAAAVAGTVPPAEWRYLDLIENSARNATVIRRAGAAYDQIAEDARA</sequence>
<feature type="domain" description="ESX-1 secretion-associated protein EspA/EspE-like" evidence="2">
    <location>
        <begin position="8"/>
        <end position="90"/>
    </location>
</feature>
<reference evidence="3 4" key="1">
    <citation type="submission" date="2015-07" db="EMBL/GenBank/DDBJ databases">
        <title>Complete genome sequence of Mycobacterium goodii X7B, a facultative thermophilic biodesulfurizing bacterium.</title>
        <authorList>
            <person name="Yu B."/>
            <person name="Li F."/>
            <person name="Xu P."/>
        </authorList>
    </citation>
    <scope>NUCLEOTIDE SEQUENCE [LARGE SCALE GENOMIC DNA]</scope>
    <source>
        <strain evidence="3 4">X7B</strain>
    </source>
</reference>